<dbReference type="eggNOG" id="COG0840">
    <property type="taxonomic scope" value="Bacteria"/>
</dbReference>
<evidence type="ECO:0000313" key="8">
    <source>
        <dbReference type="Proteomes" id="UP000019678"/>
    </source>
</evidence>
<dbReference type="Pfam" id="PF00672">
    <property type="entry name" value="HAMP"/>
    <property type="match status" value="1"/>
</dbReference>
<feature type="transmembrane region" description="Helical" evidence="4">
    <location>
        <begin position="185"/>
        <end position="204"/>
    </location>
</feature>
<dbReference type="CDD" id="cd06225">
    <property type="entry name" value="HAMP"/>
    <property type="match status" value="1"/>
</dbReference>
<accession>A0A017T651</accession>
<evidence type="ECO:0000259" key="5">
    <source>
        <dbReference type="PROSITE" id="PS50111"/>
    </source>
</evidence>
<gene>
    <name evidence="7" type="ORF">CAP_4224</name>
</gene>
<evidence type="ECO:0000256" key="4">
    <source>
        <dbReference type="SAM" id="Phobius"/>
    </source>
</evidence>
<proteinExistence type="inferred from homology"/>
<dbReference type="GO" id="GO:0007165">
    <property type="term" value="P:signal transduction"/>
    <property type="evidence" value="ECO:0007669"/>
    <property type="project" value="UniProtKB-KW"/>
</dbReference>
<feature type="domain" description="Methyl-accepting transducer" evidence="5">
    <location>
        <begin position="306"/>
        <end position="542"/>
    </location>
</feature>
<protein>
    <submittedName>
        <fullName evidence="7">Methyl-accepting chemotaxis sensory transducer</fullName>
    </submittedName>
</protein>
<dbReference type="Gene3D" id="1.10.287.950">
    <property type="entry name" value="Methyl-accepting chemotaxis protein"/>
    <property type="match status" value="1"/>
</dbReference>
<evidence type="ECO:0000256" key="2">
    <source>
        <dbReference type="ARBA" id="ARBA00029447"/>
    </source>
</evidence>
<evidence type="ECO:0000259" key="6">
    <source>
        <dbReference type="PROSITE" id="PS50885"/>
    </source>
</evidence>
<keyword evidence="4" id="KW-0812">Transmembrane</keyword>
<dbReference type="InterPro" id="IPR004089">
    <property type="entry name" value="MCPsignal_dom"/>
</dbReference>
<dbReference type="PROSITE" id="PS50885">
    <property type="entry name" value="HAMP"/>
    <property type="match status" value="1"/>
</dbReference>
<dbReference type="RefSeq" id="WP_197041272.1">
    <property type="nucleotide sequence ID" value="NZ_ASRX01000030.1"/>
</dbReference>
<dbReference type="SMART" id="SM00283">
    <property type="entry name" value="MA"/>
    <property type="match status" value="1"/>
</dbReference>
<dbReference type="Pfam" id="PF05227">
    <property type="entry name" value="CHASE3"/>
    <property type="match status" value="1"/>
</dbReference>
<dbReference type="SUPFAM" id="SSF58104">
    <property type="entry name" value="Methyl-accepting chemotaxis protein (MCP) signaling domain"/>
    <property type="match status" value="1"/>
</dbReference>
<dbReference type="InterPro" id="IPR003660">
    <property type="entry name" value="HAMP_dom"/>
</dbReference>
<dbReference type="InterPro" id="IPR007891">
    <property type="entry name" value="CHASE3"/>
</dbReference>
<dbReference type="AlphaFoldDB" id="A0A017T651"/>
<keyword evidence="8" id="KW-1185">Reference proteome</keyword>
<organism evidence="7 8">
    <name type="scientific">Chondromyces apiculatus DSM 436</name>
    <dbReference type="NCBI Taxonomy" id="1192034"/>
    <lineage>
        <taxon>Bacteria</taxon>
        <taxon>Pseudomonadati</taxon>
        <taxon>Myxococcota</taxon>
        <taxon>Polyangia</taxon>
        <taxon>Polyangiales</taxon>
        <taxon>Polyangiaceae</taxon>
        <taxon>Chondromyces</taxon>
    </lineage>
</organism>
<dbReference type="CDD" id="cd19410">
    <property type="entry name" value="HK9-like_sensor"/>
    <property type="match status" value="1"/>
</dbReference>
<comment type="caution">
    <text evidence="7">The sequence shown here is derived from an EMBL/GenBank/DDBJ whole genome shotgun (WGS) entry which is preliminary data.</text>
</comment>
<comment type="similarity">
    <text evidence="2">Belongs to the methyl-accepting chemotaxis (MCP) protein family.</text>
</comment>
<dbReference type="STRING" id="1192034.CAP_4224"/>
<dbReference type="GO" id="GO:0016020">
    <property type="term" value="C:membrane"/>
    <property type="evidence" value="ECO:0007669"/>
    <property type="project" value="InterPro"/>
</dbReference>
<keyword evidence="1 3" id="KW-0807">Transducer</keyword>
<dbReference type="Proteomes" id="UP000019678">
    <property type="component" value="Unassembled WGS sequence"/>
</dbReference>
<dbReference type="Pfam" id="PF00015">
    <property type="entry name" value="MCPsignal"/>
    <property type="match status" value="1"/>
</dbReference>
<dbReference type="PANTHER" id="PTHR32089:SF112">
    <property type="entry name" value="LYSOZYME-LIKE PROTEIN-RELATED"/>
    <property type="match status" value="1"/>
</dbReference>
<dbReference type="PANTHER" id="PTHR32089">
    <property type="entry name" value="METHYL-ACCEPTING CHEMOTAXIS PROTEIN MCPB"/>
    <property type="match status" value="1"/>
</dbReference>
<name>A0A017T651_9BACT</name>
<evidence type="ECO:0000256" key="1">
    <source>
        <dbReference type="ARBA" id="ARBA00023224"/>
    </source>
</evidence>
<dbReference type="eggNOG" id="COG5278">
    <property type="taxonomic scope" value="Bacteria"/>
</dbReference>
<dbReference type="EMBL" id="ASRX01000030">
    <property type="protein sequence ID" value="EYF04748.1"/>
    <property type="molecule type" value="Genomic_DNA"/>
</dbReference>
<dbReference type="PROSITE" id="PS50111">
    <property type="entry name" value="CHEMOTAXIS_TRANSDUC_2"/>
    <property type="match status" value="1"/>
</dbReference>
<feature type="transmembrane region" description="Helical" evidence="4">
    <location>
        <begin position="14"/>
        <end position="35"/>
    </location>
</feature>
<feature type="domain" description="HAMP" evidence="6">
    <location>
        <begin position="249"/>
        <end position="301"/>
    </location>
</feature>
<evidence type="ECO:0000256" key="3">
    <source>
        <dbReference type="PROSITE-ProRule" id="PRU00284"/>
    </source>
</evidence>
<evidence type="ECO:0000313" key="7">
    <source>
        <dbReference type="EMBL" id="EYF04748.1"/>
    </source>
</evidence>
<reference evidence="7 8" key="1">
    <citation type="submission" date="2013-05" db="EMBL/GenBank/DDBJ databases">
        <title>Genome assembly of Chondromyces apiculatus DSM 436.</title>
        <authorList>
            <person name="Sharma G."/>
            <person name="Khatri I."/>
            <person name="Kaur C."/>
            <person name="Mayilraj S."/>
            <person name="Subramanian S."/>
        </authorList>
    </citation>
    <scope>NUCLEOTIDE SEQUENCE [LARGE SCALE GENOMIC DNA]</scope>
    <source>
        <strain evidence="7 8">DSM 436</strain>
    </source>
</reference>
<keyword evidence="4" id="KW-0472">Membrane</keyword>
<keyword evidence="4" id="KW-1133">Transmembrane helix</keyword>
<sequence>MVKENDSPTDVRAVLNRAVMIPTLLMAAVGALLFWQINRLVELARWVDHTDKVIAQAALVERLLVDKETGVRGYVATGEDLFLEPYEAGNEVLESRFDELQASVKDNPDQERRVREIREEHGRWEAEAASPILDLQRRKSPIPLELHRIGKTHMDRMRAQIGQFTRVETNLRDSRSSAAQNASSTVLWVGGGMILAIAVFIALFTRRQLFSVSSAFGKALSESHERAGALQVSEKELAARVEAETASKEELARAVRIYGAFIGRLARGDLSASVEPTGGPELRQLGEDLGAMGHALRTMTVRINEAVVALSSATSEILAVTQEQSAITVETASAVTKTVVTVEEVTQTAQQVADRAKAVSIASQRSVEVSSSGQKAVDQSLGAMDRVNTQVTSISERILVLSEQAQAVGQIITTVNELAEQSNLLALNASIEAARAGEHGRSFAVVAQEVRRLAEQSKDATNKVRGILGEIQRSTNAAVLATEEGTKTVNSAVETAQVAGERIQQLAATISQAASAAAQIVAAAEEQVIVIGQTSQAVRAIEQAASQTVEGTRQSERAARDIGDLATRLGDAVAQYRT</sequence>